<dbReference type="EMBL" id="JAEUAK010000002">
    <property type="protein sequence ID" value="MBW9051566.1"/>
    <property type="molecule type" value="Genomic_DNA"/>
</dbReference>
<evidence type="ECO:0000259" key="4">
    <source>
        <dbReference type="Pfam" id="PF20990"/>
    </source>
</evidence>
<evidence type="ECO:0000256" key="2">
    <source>
        <dbReference type="SAM" id="SignalP"/>
    </source>
</evidence>
<evidence type="ECO:0000313" key="6">
    <source>
        <dbReference type="Proteomes" id="UP000717752"/>
    </source>
</evidence>
<sequence length="626" mass="67853">MIRRFFGICFALLLLFAARAAIGEEFIASFDSAIQLEKSGAMTVAETITVNAEGDRIRRGIFRDFPLTFRDASGRRRSVDFSVVSIKRDGRDEPWHTESITGGIRIYAGSEDVMVSPGRHQYVFTYKTNRQIRYFDDHDELYWNVTGNGWIFPIRSAVATVTFPPRVVPEDITFFTGPVGATGKNARASVDDGRLVVATTAPLDEEEGLTFAAKLPKGAINPPNADQERSWWFSDNRDYFIGFGGLILVFLYYTRSWLKVGRDPAREIIVPRWDPPSDISPALVNYVDNRGFSGQGWTALSATALDLAVRGYVTLEDLKDSIVIRRTDKPLGKEKLQAGEAEFLKAVGGSGDTFTIDKANGEKVKSVGQSFRSSIEREHRGKYYNSNAGYITGGVILSAAALVALFVFGSLEPDTIALMIIPIGISVFLSVFVAGFAKALHRGRSLVGKIFAVIAIAIAVFVGFSILSAVVLALGSSLMEIHETPMLFAVGGIVLFNILYFLIMGAPTPLGAKMTAGVDGLRQYLTLAEKDRMNMAGAPQMSPQHFETLLPYAVALGVEKPWSRTFETWLAAASAGAAAAAYSPGWYSGNFNSGSFSDRIGGFSSSMASTIASTIPSPPPSSSSSG</sequence>
<feature type="transmembrane region" description="Helical" evidence="1">
    <location>
        <begin position="415"/>
        <end position="437"/>
    </location>
</feature>
<dbReference type="RefSeq" id="WP_220333112.1">
    <property type="nucleotide sequence ID" value="NZ_JAEUAK010000002.1"/>
</dbReference>
<feature type="transmembrane region" description="Helical" evidence="1">
    <location>
        <begin position="449"/>
        <end position="474"/>
    </location>
</feature>
<protein>
    <submittedName>
        <fullName evidence="5">DUF2207 domain-containing protein</fullName>
    </submittedName>
</protein>
<dbReference type="InterPro" id="IPR048389">
    <property type="entry name" value="YciQ-like_C"/>
</dbReference>
<keyword evidence="1" id="KW-0812">Transmembrane</keyword>
<feature type="chain" id="PRO_5045364912" evidence="2">
    <location>
        <begin position="21"/>
        <end position="626"/>
    </location>
</feature>
<dbReference type="InterPro" id="IPR018702">
    <property type="entry name" value="DUF2207"/>
</dbReference>
<dbReference type="Pfam" id="PF09972">
    <property type="entry name" value="DUF2207"/>
    <property type="match status" value="1"/>
</dbReference>
<evidence type="ECO:0000259" key="3">
    <source>
        <dbReference type="Pfam" id="PF09972"/>
    </source>
</evidence>
<feature type="signal peptide" evidence="2">
    <location>
        <begin position="1"/>
        <end position="20"/>
    </location>
</feature>
<organism evidence="5 6">
    <name type="scientific">Rhizobium mesosinicum</name>
    <dbReference type="NCBI Taxonomy" id="335017"/>
    <lineage>
        <taxon>Bacteria</taxon>
        <taxon>Pseudomonadati</taxon>
        <taxon>Pseudomonadota</taxon>
        <taxon>Alphaproteobacteria</taxon>
        <taxon>Hyphomicrobiales</taxon>
        <taxon>Rhizobiaceae</taxon>
        <taxon>Rhizobium/Agrobacterium group</taxon>
        <taxon>Rhizobium</taxon>
    </lineage>
</organism>
<dbReference type="Proteomes" id="UP000717752">
    <property type="component" value="Unassembled WGS sequence"/>
</dbReference>
<gene>
    <name evidence="5" type="ORF">JNB85_03960</name>
</gene>
<keyword evidence="6" id="KW-1185">Reference proteome</keyword>
<feature type="domain" description="DUF2207" evidence="3">
    <location>
        <begin position="27"/>
        <end position="213"/>
    </location>
</feature>
<feature type="domain" description="Predicted membrane protein YciQ-like C-terminal" evidence="4">
    <location>
        <begin position="274"/>
        <end position="443"/>
    </location>
</feature>
<feature type="domain" description="Predicted membrane protein YciQ-like C-terminal" evidence="4">
    <location>
        <begin position="451"/>
        <end position="566"/>
    </location>
</feature>
<accession>A0ABS7GPJ4</accession>
<feature type="transmembrane region" description="Helical" evidence="1">
    <location>
        <begin position="387"/>
        <end position="409"/>
    </location>
</feature>
<evidence type="ECO:0000313" key="5">
    <source>
        <dbReference type="EMBL" id="MBW9051566.1"/>
    </source>
</evidence>
<keyword evidence="1" id="KW-0472">Membrane</keyword>
<comment type="caution">
    <text evidence="5">The sequence shown here is derived from an EMBL/GenBank/DDBJ whole genome shotgun (WGS) entry which is preliminary data.</text>
</comment>
<keyword evidence="1" id="KW-1133">Transmembrane helix</keyword>
<reference evidence="5 6" key="1">
    <citation type="journal article" date="2021" name="MBio">
        <title>Poor Competitiveness of Bradyrhizobium in Pigeon Pea Root Colonization in Indian Soils.</title>
        <authorList>
            <person name="Chalasani D."/>
            <person name="Basu A."/>
            <person name="Pullabhotla S.V.S.R.N."/>
            <person name="Jorrin B."/>
            <person name="Neal A.L."/>
            <person name="Poole P.S."/>
            <person name="Podile A.R."/>
            <person name="Tkacz A."/>
        </authorList>
    </citation>
    <scope>NUCLEOTIDE SEQUENCE [LARGE SCALE GENOMIC DNA]</scope>
    <source>
        <strain evidence="5 6">HU56</strain>
    </source>
</reference>
<feature type="transmembrane region" description="Helical" evidence="1">
    <location>
        <begin position="486"/>
        <end position="504"/>
    </location>
</feature>
<feature type="non-terminal residue" evidence="5">
    <location>
        <position position="626"/>
    </location>
</feature>
<evidence type="ECO:0000256" key="1">
    <source>
        <dbReference type="SAM" id="Phobius"/>
    </source>
</evidence>
<proteinExistence type="predicted"/>
<name>A0ABS7GPJ4_9HYPH</name>
<keyword evidence="2" id="KW-0732">Signal</keyword>
<dbReference type="Pfam" id="PF20990">
    <property type="entry name" value="DUF2207_C"/>
    <property type="match status" value="2"/>
</dbReference>
<feature type="transmembrane region" description="Helical" evidence="1">
    <location>
        <begin position="239"/>
        <end position="258"/>
    </location>
</feature>